<dbReference type="EC" id="2.7.13.3" evidence="2"/>
<dbReference type="AlphaFoldDB" id="A0A975UBE0"/>
<gene>
    <name evidence="6" type="ORF">KNV97_10440</name>
</gene>
<reference evidence="6" key="1">
    <citation type="submission" date="2021-06" db="EMBL/GenBank/DDBJ databases">
        <title>Vibrio nov. sp., novel gut bacterium isolated from Yellow Sea oyster.</title>
        <authorList>
            <person name="Muhammad N."/>
            <person name="Nguyen T.H."/>
            <person name="Lee Y.-J."/>
            <person name="Ko J."/>
            <person name="Kim S.-G."/>
        </authorList>
    </citation>
    <scope>NUCLEOTIDE SEQUENCE</scope>
    <source>
        <strain evidence="6">OG9-811</strain>
    </source>
</reference>
<evidence type="ECO:0000313" key="7">
    <source>
        <dbReference type="Proteomes" id="UP000694232"/>
    </source>
</evidence>
<dbReference type="PANTHER" id="PTHR43047:SF72">
    <property type="entry name" value="OSMOSENSING HISTIDINE PROTEIN KINASE SLN1"/>
    <property type="match status" value="1"/>
</dbReference>
<evidence type="ECO:0000256" key="3">
    <source>
        <dbReference type="ARBA" id="ARBA00022679"/>
    </source>
</evidence>
<evidence type="ECO:0000259" key="5">
    <source>
        <dbReference type="PROSITE" id="PS50109"/>
    </source>
</evidence>
<dbReference type="GO" id="GO:0005886">
    <property type="term" value="C:plasma membrane"/>
    <property type="evidence" value="ECO:0007669"/>
    <property type="project" value="TreeGrafter"/>
</dbReference>
<dbReference type="KEGG" id="vos:KNV97_10440"/>
<keyword evidence="4 6" id="KW-0418">Kinase</keyword>
<protein>
    <recommendedName>
        <fullName evidence="2">histidine kinase</fullName>
        <ecNumber evidence="2">2.7.13.3</ecNumber>
    </recommendedName>
</protein>
<evidence type="ECO:0000256" key="1">
    <source>
        <dbReference type="ARBA" id="ARBA00000085"/>
    </source>
</evidence>
<proteinExistence type="predicted"/>
<evidence type="ECO:0000313" key="6">
    <source>
        <dbReference type="EMBL" id="QXO18655.1"/>
    </source>
</evidence>
<dbReference type="GO" id="GO:0009927">
    <property type="term" value="F:histidine phosphotransfer kinase activity"/>
    <property type="evidence" value="ECO:0007669"/>
    <property type="project" value="TreeGrafter"/>
</dbReference>
<name>A0A975UBE0_9VIBR</name>
<feature type="domain" description="Histidine kinase" evidence="5">
    <location>
        <begin position="211"/>
        <end position="427"/>
    </location>
</feature>
<dbReference type="Proteomes" id="UP000694232">
    <property type="component" value="Chromosome 1"/>
</dbReference>
<dbReference type="SMART" id="SM00387">
    <property type="entry name" value="HATPase_c"/>
    <property type="match status" value="1"/>
</dbReference>
<evidence type="ECO:0000256" key="4">
    <source>
        <dbReference type="ARBA" id="ARBA00022777"/>
    </source>
</evidence>
<accession>A0A975UBE0</accession>
<dbReference type="RefSeq" id="WP_218563045.1">
    <property type="nucleotide sequence ID" value="NZ_CP076643.1"/>
</dbReference>
<evidence type="ECO:0000256" key="2">
    <source>
        <dbReference type="ARBA" id="ARBA00012438"/>
    </source>
</evidence>
<sequence length="430" mass="48740">MDFNSPLERKLVREKAARKEAEKLLEEKSYELYHVNQQLSLALKQLQKQSLQDLQKFEFEEQIDATLIYFGRAFLSRPLDSGLLATFIERLAQSSAIRSALVHIDAGQLDGIESTQLGNPALAEVKPFVDVPHWQQDYLCLPLVVDRLKSGYLVFEMEDERVEREFVVKQLSLVAELLCSALHRQSIMQRQQSSRKRAEVSEKATTQFVAMIEQTLHGSLNELMQQSDKLMASKLNKEQLEHLTALQRCGDRMQAIMKDLYEFNQLQSGSIQLSLTPFSWQEVESYLVAEFGQRAKDKGLTFTIDSCDELPKRWVGSKEQIEQILHHLVDNAIKFTDQGEVMVSARWRHDQLLLRVRDSGIGIPLSAYAALFDPYSAVNHNTAQNRQGAGLALPVCKQLAQLLGGELDMSSEEGVGSEFFLTLPIQVANV</sequence>
<dbReference type="Pfam" id="PF02518">
    <property type="entry name" value="HATPase_c"/>
    <property type="match status" value="1"/>
</dbReference>
<keyword evidence="3" id="KW-0808">Transferase</keyword>
<dbReference type="EMBL" id="CP076643">
    <property type="protein sequence ID" value="QXO18655.1"/>
    <property type="molecule type" value="Genomic_DNA"/>
</dbReference>
<dbReference type="InterPro" id="IPR005467">
    <property type="entry name" value="His_kinase_dom"/>
</dbReference>
<dbReference type="InterPro" id="IPR003594">
    <property type="entry name" value="HATPase_dom"/>
</dbReference>
<dbReference type="PANTHER" id="PTHR43047">
    <property type="entry name" value="TWO-COMPONENT HISTIDINE PROTEIN KINASE"/>
    <property type="match status" value="1"/>
</dbReference>
<keyword evidence="7" id="KW-1185">Reference proteome</keyword>
<comment type="catalytic activity">
    <reaction evidence="1">
        <text>ATP + protein L-histidine = ADP + protein N-phospho-L-histidine.</text>
        <dbReference type="EC" id="2.7.13.3"/>
    </reaction>
</comment>
<dbReference type="PROSITE" id="PS50109">
    <property type="entry name" value="HIS_KIN"/>
    <property type="match status" value="1"/>
</dbReference>
<organism evidence="6 7">
    <name type="scientific">Vibrio ostreae</name>
    <dbReference type="NCBI Taxonomy" id="2841925"/>
    <lineage>
        <taxon>Bacteria</taxon>
        <taxon>Pseudomonadati</taxon>
        <taxon>Pseudomonadota</taxon>
        <taxon>Gammaproteobacteria</taxon>
        <taxon>Vibrionales</taxon>
        <taxon>Vibrionaceae</taxon>
        <taxon>Vibrio</taxon>
    </lineage>
</organism>
<dbReference type="GO" id="GO:0000155">
    <property type="term" value="F:phosphorelay sensor kinase activity"/>
    <property type="evidence" value="ECO:0007669"/>
    <property type="project" value="TreeGrafter"/>
</dbReference>